<organism evidence="15 16">
    <name type="scientific">Eruca vesicaria subsp. sativa</name>
    <name type="common">Garden rocket</name>
    <name type="synonym">Eruca sativa</name>
    <dbReference type="NCBI Taxonomy" id="29727"/>
    <lineage>
        <taxon>Eukaryota</taxon>
        <taxon>Viridiplantae</taxon>
        <taxon>Streptophyta</taxon>
        <taxon>Embryophyta</taxon>
        <taxon>Tracheophyta</taxon>
        <taxon>Spermatophyta</taxon>
        <taxon>Magnoliopsida</taxon>
        <taxon>eudicotyledons</taxon>
        <taxon>Gunneridae</taxon>
        <taxon>Pentapetalae</taxon>
        <taxon>rosids</taxon>
        <taxon>malvids</taxon>
        <taxon>Brassicales</taxon>
        <taxon>Brassicaceae</taxon>
        <taxon>Brassiceae</taxon>
        <taxon>Eruca</taxon>
    </lineage>
</organism>
<protein>
    <recommendedName>
        <fullName evidence="4">protein-serine/threonine phosphatase</fullName>
        <ecNumber evidence="4">3.1.3.16</ecNumber>
    </recommendedName>
</protein>
<comment type="catalytic activity">
    <reaction evidence="10">
        <text>O-phospho-L-seryl-[protein] + H2O = L-seryl-[protein] + phosphate</text>
        <dbReference type="Rhea" id="RHEA:20629"/>
        <dbReference type="Rhea" id="RHEA-COMP:9863"/>
        <dbReference type="Rhea" id="RHEA-COMP:11604"/>
        <dbReference type="ChEBI" id="CHEBI:15377"/>
        <dbReference type="ChEBI" id="CHEBI:29999"/>
        <dbReference type="ChEBI" id="CHEBI:43474"/>
        <dbReference type="ChEBI" id="CHEBI:83421"/>
        <dbReference type="EC" id="3.1.3.16"/>
    </reaction>
</comment>
<dbReference type="Gene3D" id="3.60.40.10">
    <property type="entry name" value="PPM-type phosphatase domain"/>
    <property type="match status" value="1"/>
</dbReference>
<dbReference type="InterPro" id="IPR000222">
    <property type="entry name" value="PP2C_BS"/>
</dbReference>
<evidence type="ECO:0000256" key="1">
    <source>
        <dbReference type="ARBA" id="ARBA00001936"/>
    </source>
</evidence>
<evidence type="ECO:0000256" key="2">
    <source>
        <dbReference type="ARBA" id="ARBA00001946"/>
    </source>
</evidence>
<comment type="caution">
    <text evidence="15">The sequence shown here is derived from an EMBL/GenBank/DDBJ whole genome shotgun (WGS) entry which is preliminary data.</text>
</comment>
<reference evidence="15 16" key="1">
    <citation type="submission" date="2022-03" db="EMBL/GenBank/DDBJ databases">
        <authorList>
            <person name="Macdonald S."/>
            <person name="Ahmed S."/>
            <person name="Newling K."/>
        </authorList>
    </citation>
    <scope>NUCLEOTIDE SEQUENCE [LARGE SCALE GENOMIC DNA]</scope>
</reference>
<comment type="cofactor">
    <cofactor evidence="2">
        <name>Mg(2+)</name>
        <dbReference type="ChEBI" id="CHEBI:18420"/>
    </cofactor>
</comment>
<sequence>MGYKDLVLSYSNKMRVIEAPASGGGLSQDGKFSYGYASSAGKRSSMEDFFETRIDGVNGEIVGLFGVFDGHGGAAAAEYLKRHLFSNLITHPSFISDTKSAIADAYNHTDSELLKSENNHTIDAGSTASTAILVRDRLLVANVGDSRAVICRAGTAFAVSRDHKPDQSDERERIENAGGFVMWAGTWRVGGVLAVSRSFGDRLLKEYVIADPEIQEEKIDDSLEFLILASDGLWDVFSNEEAVAVVKEVEEPEESTKKLVGEAIKRGSSDNITCVVVRFLESKTGNTKASNMSSTDASSSQEATKGETAVNSDTEHKISANETNQDQTADKNDSDHKISADETNQDQTAEHRDLNRNAEIESLNQKPVAVTAAGSSVSSEQNCSAGEKNQVPSAIDSGSEPKSTSKKPAQGHITVHNNMDRSVADQTPVSGGRKETAATHTTSSEHNGSLGEKNQKPTAVHSNSTTCNASGDHSYH</sequence>
<evidence type="ECO:0000256" key="13">
    <source>
        <dbReference type="SAM" id="MobiDB-lite"/>
    </source>
</evidence>
<dbReference type="FunFam" id="3.60.40.10:FF:000011">
    <property type="entry name" value="probable protein phosphatase 2C 59"/>
    <property type="match status" value="1"/>
</dbReference>
<evidence type="ECO:0000256" key="3">
    <source>
        <dbReference type="ARBA" id="ARBA00006702"/>
    </source>
</evidence>
<comment type="similarity">
    <text evidence="3 12">Belongs to the PP2C family.</text>
</comment>
<evidence type="ECO:0000256" key="10">
    <source>
        <dbReference type="ARBA" id="ARBA00047761"/>
    </source>
</evidence>
<dbReference type="SMART" id="SM00332">
    <property type="entry name" value="PP2Cc"/>
    <property type="match status" value="1"/>
</dbReference>
<keyword evidence="6 12" id="KW-0378">Hydrolase</keyword>
<dbReference type="InterPro" id="IPR015655">
    <property type="entry name" value="PP2C"/>
</dbReference>
<feature type="compositionally biased region" description="Low complexity" evidence="13">
    <location>
        <begin position="290"/>
        <end position="300"/>
    </location>
</feature>
<dbReference type="GO" id="GO:0046872">
    <property type="term" value="F:metal ion binding"/>
    <property type="evidence" value="ECO:0007669"/>
    <property type="project" value="UniProtKB-KW"/>
</dbReference>
<dbReference type="CDD" id="cd00143">
    <property type="entry name" value="PP2Cc"/>
    <property type="match status" value="1"/>
</dbReference>
<keyword evidence="5" id="KW-0479">Metal-binding</keyword>
<feature type="compositionally biased region" description="Polar residues" evidence="13">
    <location>
        <begin position="456"/>
        <end position="476"/>
    </location>
</feature>
<evidence type="ECO:0000256" key="4">
    <source>
        <dbReference type="ARBA" id="ARBA00013081"/>
    </source>
</evidence>
<dbReference type="InterPro" id="IPR001932">
    <property type="entry name" value="PPM-type_phosphatase-like_dom"/>
</dbReference>
<feature type="compositionally biased region" description="Basic and acidic residues" evidence="13">
    <location>
        <begin position="348"/>
        <end position="359"/>
    </location>
</feature>
<evidence type="ECO:0000256" key="11">
    <source>
        <dbReference type="ARBA" id="ARBA00048336"/>
    </source>
</evidence>
<evidence type="ECO:0000313" key="16">
    <source>
        <dbReference type="Proteomes" id="UP001642260"/>
    </source>
</evidence>
<keyword evidence="8 12" id="KW-0904">Protein phosphatase</keyword>
<evidence type="ECO:0000256" key="12">
    <source>
        <dbReference type="RuleBase" id="RU003465"/>
    </source>
</evidence>
<accession>A0ABC8JGN7</accession>
<dbReference type="PROSITE" id="PS01032">
    <property type="entry name" value="PPM_1"/>
    <property type="match status" value="1"/>
</dbReference>
<proteinExistence type="inferred from homology"/>
<feature type="compositionally biased region" description="Low complexity" evidence="13">
    <location>
        <begin position="368"/>
        <end position="379"/>
    </location>
</feature>
<feature type="compositionally biased region" description="Basic and acidic residues" evidence="13">
    <location>
        <begin position="328"/>
        <end position="340"/>
    </location>
</feature>
<feature type="compositionally biased region" description="Polar residues" evidence="13">
    <location>
        <begin position="438"/>
        <end position="447"/>
    </location>
</feature>
<dbReference type="EMBL" id="CAKOAT010101710">
    <property type="protein sequence ID" value="CAH8324923.1"/>
    <property type="molecule type" value="Genomic_DNA"/>
</dbReference>
<dbReference type="InterPro" id="IPR036457">
    <property type="entry name" value="PPM-type-like_dom_sf"/>
</dbReference>
<gene>
    <name evidence="15" type="ORF">ERUC_LOCUS10269</name>
</gene>
<evidence type="ECO:0000256" key="5">
    <source>
        <dbReference type="ARBA" id="ARBA00022723"/>
    </source>
</evidence>
<comment type="cofactor">
    <cofactor evidence="1">
        <name>Mn(2+)</name>
        <dbReference type="ChEBI" id="CHEBI:29035"/>
    </cofactor>
</comment>
<dbReference type="PROSITE" id="PS51746">
    <property type="entry name" value="PPM_2"/>
    <property type="match status" value="1"/>
</dbReference>
<evidence type="ECO:0000256" key="7">
    <source>
        <dbReference type="ARBA" id="ARBA00022842"/>
    </source>
</evidence>
<dbReference type="GO" id="GO:0004722">
    <property type="term" value="F:protein serine/threonine phosphatase activity"/>
    <property type="evidence" value="ECO:0007669"/>
    <property type="project" value="UniProtKB-EC"/>
</dbReference>
<dbReference type="AlphaFoldDB" id="A0ABC8JGN7"/>
<keyword evidence="9" id="KW-0464">Manganese</keyword>
<dbReference type="SUPFAM" id="SSF81606">
    <property type="entry name" value="PP2C-like"/>
    <property type="match status" value="1"/>
</dbReference>
<keyword evidence="16" id="KW-1185">Reference proteome</keyword>
<feature type="domain" description="PPM-type phosphatase" evidence="14">
    <location>
        <begin position="33"/>
        <end position="279"/>
    </location>
</feature>
<dbReference type="PANTHER" id="PTHR47992">
    <property type="entry name" value="PROTEIN PHOSPHATASE"/>
    <property type="match status" value="1"/>
</dbReference>
<name>A0ABC8JGN7_ERUVS</name>
<feature type="region of interest" description="Disordered" evidence="13">
    <location>
        <begin position="285"/>
        <end position="476"/>
    </location>
</feature>
<evidence type="ECO:0000313" key="15">
    <source>
        <dbReference type="EMBL" id="CAH8324923.1"/>
    </source>
</evidence>
<evidence type="ECO:0000256" key="6">
    <source>
        <dbReference type="ARBA" id="ARBA00022801"/>
    </source>
</evidence>
<dbReference type="EC" id="3.1.3.16" evidence="4"/>
<dbReference type="Proteomes" id="UP001642260">
    <property type="component" value="Unassembled WGS sequence"/>
</dbReference>
<comment type="catalytic activity">
    <reaction evidence="11">
        <text>O-phospho-L-threonyl-[protein] + H2O = L-threonyl-[protein] + phosphate</text>
        <dbReference type="Rhea" id="RHEA:47004"/>
        <dbReference type="Rhea" id="RHEA-COMP:11060"/>
        <dbReference type="Rhea" id="RHEA-COMP:11605"/>
        <dbReference type="ChEBI" id="CHEBI:15377"/>
        <dbReference type="ChEBI" id="CHEBI:30013"/>
        <dbReference type="ChEBI" id="CHEBI:43474"/>
        <dbReference type="ChEBI" id="CHEBI:61977"/>
        <dbReference type="EC" id="3.1.3.16"/>
    </reaction>
</comment>
<dbReference type="SMART" id="SM00331">
    <property type="entry name" value="PP2C_SIG"/>
    <property type="match status" value="1"/>
</dbReference>
<keyword evidence="7" id="KW-0460">Magnesium</keyword>
<evidence type="ECO:0000256" key="8">
    <source>
        <dbReference type="ARBA" id="ARBA00022912"/>
    </source>
</evidence>
<evidence type="ECO:0000256" key="9">
    <source>
        <dbReference type="ARBA" id="ARBA00023211"/>
    </source>
</evidence>
<dbReference type="Pfam" id="PF00481">
    <property type="entry name" value="PP2C"/>
    <property type="match status" value="1"/>
</dbReference>
<evidence type="ECO:0000259" key="14">
    <source>
        <dbReference type="PROSITE" id="PS51746"/>
    </source>
</evidence>